<keyword evidence="1" id="KW-0812">Transmembrane</keyword>
<evidence type="ECO:0000256" key="1">
    <source>
        <dbReference type="SAM" id="Phobius"/>
    </source>
</evidence>
<name>A0A1Y2AI65_9FUNG</name>
<feature type="transmembrane region" description="Helical" evidence="1">
    <location>
        <begin position="528"/>
        <end position="550"/>
    </location>
</feature>
<keyword evidence="1" id="KW-1133">Transmembrane helix</keyword>
<comment type="caution">
    <text evidence="2">The sequence shown here is derived from an EMBL/GenBank/DDBJ whole genome shotgun (WGS) entry which is preliminary data.</text>
</comment>
<sequence>MVTFGRIGRIPKSIELIFILFEMNILISIGSGIILLYVLLNIFGLLDFFDCSHNKNETNAKYICLNDYHTSFFLQNYIPLNSDFKSLISNNYIICYRRIVFIQILNIMLFKVHLNNKYITSIIMLLAYIFMFYKHLSTQYYYNSIINSFYSGLYFSMACQSLIYLIFSYANILNLYPVFFVFFVVGFIIGWILNNYYYKWYSSKIFDKIENKYNTRHVITRLKEEIEFNNISDERKSLDMIVSEKRVIKKENVYNKPSDPAIVSKFVIYNRSLEAFYLIISFFKEGINQFNRTLDVYIQFWNYLHGIQIFINLNKKFFVRSDFDELNDKITEISEKILYKCASLSNSIFEKYLVYNATLTYDTDQSLLNDGSKEGSINYDIIELKYRSVQYHLASLNLLKNLMESFKILDSNKDIEKVMIINDKLTDFLARAENFYNSYLIKGNFSKESLELYILFLRYSMNRSDLAEQYIQQLESNTEYENKDESNNINGNNYEKSEIMSSSINSESRSRKSKALKNEMLHQCQKPLYKLLSIIEMLTTAAVIIGAIGYNNYFILYV</sequence>
<dbReference type="EMBL" id="MCOG01000261">
    <property type="protein sequence ID" value="ORY21655.1"/>
    <property type="molecule type" value="Genomic_DNA"/>
</dbReference>
<feature type="transmembrane region" description="Helical" evidence="1">
    <location>
        <begin position="16"/>
        <end position="40"/>
    </location>
</feature>
<keyword evidence="3" id="KW-1185">Reference proteome</keyword>
<feature type="transmembrane region" description="Helical" evidence="1">
    <location>
        <begin position="148"/>
        <end position="170"/>
    </location>
</feature>
<keyword evidence="1" id="KW-0472">Membrane</keyword>
<evidence type="ECO:0000313" key="2">
    <source>
        <dbReference type="EMBL" id="ORY21655.1"/>
    </source>
</evidence>
<gene>
    <name evidence="2" type="ORF">LY90DRAFT_515960</name>
</gene>
<dbReference type="Proteomes" id="UP000193920">
    <property type="component" value="Unassembled WGS sequence"/>
</dbReference>
<dbReference type="OrthoDB" id="10519292at2759"/>
<feature type="transmembrane region" description="Helical" evidence="1">
    <location>
        <begin position="176"/>
        <end position="198"/>
    </location>
</feature>
<reference evidence="2 3" key="1">
    <citation type="submission" date="2016-08" db="EMBL/GenBank/DDBJ databases">
        <title>A Parts List for Fungal Cellulosomes Revealed by Comparative Genomics.</title>
        <authorList>
            <consortium name="DOE Joint Genome Institute"/>
            <person name="Haitjema C.H."/>
            <person name="Gilmore S.P."/>
            <person name="Henske J.K."/>
            <person name="Solomon K.V."/>
            <person name="De Groot R."/>
            <person name="Kuo A."/>
            <person name="Mondo S.J."/>
            <person name="Salamov A.A."/>
            <person name="Labutti K."/>
            <person name="Zhao Z."/>
            <person name="Chiniquy J."/>
            <person name="Barry K."/>
            <person name="Brewer H.M."/>
            <person name="Purvine S.O."/>
            <person name="Wright A.T."/>
            <person name="Boxma B."/>
            <person name="Van Alen T."/>
            <person name="Hackstein J.H."/>
            <person name="Baker S.E."/>
            <person name="Grigoriev I.V."/>
            <person name="O'Malley M.A."/>
        </authorList>
    </citation>
    <scope>NUCLEOTIDE SEQUENCE [LARGE SCALE GENOMIC DNA]</scope>
    <source>
        <strain evidence="2 3">G1</strain>
    </source>
</reference>
<dbReference type="AlphaFoldDB" id="A0A1Y2AI65"/>
<evidence type="ECO:0000313" key="3">
    <source>
        <dbReference type="Proteomes" id="UP000193920"/>
    </source>
</evidence>
<accession>A0A1Y2AI65</accession>
<organism evidence="2 3">
    <name type="scientific">Neocallimastix californiae</name>
    <dbReference type="NCBI Taxonomy" id="1754190"/>
    <lineage>
        <taxon>Eukaryota</taxon>
        <taxon>Fungi</taxon>
        <taxon>Fungi incertae sedis</taxon>
        <taxon>Chytridiomycota</taxon>
        <taxon>Chytridiomycota incertae sedis</taxon>
        <taxon>Neocallimastigomycetes</taxon>
        <taxon>Neocallimastigales</taxon>
        <taxon>Neocallimastigaceae</taxon>
        <taxon>Neocallimastix</taxon>
    </lineage>
</organism>
<feature type="transmembrane region" description="Helical" evidence="1">
    <location>
        <begin position="118"/>
        <end position="136"/>
    </location>
</feature>
<proteinExistence type="predicted"/>
<protein>
    <submittedName>
        <fullName evidence="2">Uncharacterized protein</fullName>
    </submittedName>
</protein>